<reference evidence="2" key="1">
    <citation type="journal article" date="2023" name="Mol. Biol. Evol.">
        <title>Third-Generation Sequencing Reveals the Adaptive Role of the Epigenome in Three Deep-Sea Polychaetes.</title>
        <authorList>
            <person name="Perez M."/>
            <person name="Aroh O."/>
            <person name="Sun Y."/>
            <person name="Lan Y."/>
            <person name="Juniper S.K."/>
            <person name="Young C.R."/>
            <person name="Angers B."/>
            <person name="Qian P.Y."/>
        </authorList>
    </citation>
    <scope>NUCLEOTIDE SEQUENCE</scope>
    <source>
        <strain evidence="2">R07B-5</strain>
    </source>
</reference>
<organism evidence="2 3">
    <name type="scientific">Ridgeia piscesae</name>
    <name type="common">Tubeworm</name>
    <dbReference type="NCBI Taxonomy" id="27915"/>
    <lineage>
        <taxon>Eukaryota</taxon>
        <taxon>Metazoa</taxon>
        <taxon>Spiralia</taxon>
        <taxon>Lophotrochozoa</taxon>
        <taxon>Annelida</taxon>
        <taxon>Polychaeta</taxon>
        <taxon>Sedentaria</taxon>
        <taxon>Canalipalpata</taxon>
        <taxon>Sabellida</taxon>
        <taxon>Siboglinidae</taxon>
        <taxon>Ridgeia</taxon>
    </lineage>
</organism>
<evidence type="ECO:0000313" key="2">
    <source>
        <dbReference type="EMBL" id="KAK2138538.1"/>
    </source>
</evidence>
<dbReference type="EMBL" id="JAODUO010007528">
    <property type="protein sequence ID" value="KAK2138538.1"/>
    <property type="molecule type" value="Genomic_DNA"/>
</dbReference>
<accession>A0AAD9IQJ9</accession>
<dbReference type="AlphaFoldDB" id="A0AAD9IQJ9"/>
<dbReference type="Proteomes" id="UP001209878">
    <property type="component" value="Unassembled WGS sequence"/>
</dbReference>
<protein>
    <submittedName>
        <fullName evidence="2">Uncharacterized protein</fullName>
    </submittedName>
</protein>
<evidence type="ECO:0000256" key="1">
    <source>
        <dbReference type="SAM" id="MobiDB-lite"/>
    </source>
</evidence>
<name>A0AAD9IQJ9_RIDPI</name>
<comment type="caution">
    <text evidence="2">The sequence shown here is derived from an EMBL/GenBank/DDBJ whole genome shotgun (WGS) entry which is preliminary data.</text>
</comment>
<keyword evidence="3" id="KW-1185">Reference proteome</keyword>
<feature type="region of interest" description="Disordered" evidence="1">
    <location>
        <begin position="137"/>
        <end position="165"/>
    </location>
</feature>
<gene>
    <name evidence="2" type="ORF">NP493_7501g00000</name>
</gene>
<proteinExistence type="predicted"/>
<evidence type="ECO:0000313" key="3">
    <source>
        <dbReference type="Proteomes" id="UP001209878"/>
    </source>
</evidence>
<sequence length="370" mass="42301">MERLTQEGGQEVGGGDTEEVIKLPSVAERIIQMESRKSLDKDKLPISMTASPTLAVSRAHPVTADDQMLLDRLSSVAEARDAAAQRKRKFQRNRDTWRRQTQPVTCNEVSQADKLDSVAAFRAEIQKKTSLNVFKQLQQQSQQQPGKGHIVKKVKGQETYPEPLQRERLRERQKNPRYKTLPVSLRELGNIVEMESLKTQRSVPDDQPVEVEVEMTFVADDPQTDEDFDTLVEINAQELTEEQSEEMLSFTFTLDVPVGDKCEMSVGDKLSMFRRLDEEAPKTTEMPKKTTQSSHAKSLLDRRKRLLRHRTLPVTDDEVMQASVLATGESNQVQTDLFSPFFSFLLPVWGSQIFFPLLFCPFSQFPFYLF</sequence>